<evidence type="ECO:0000313" key="1">
    <source>
        <dbReference type="EMBL" id="KGF51717.1"/>
    </source>
</evidence>
<dbReference type="AlphaFoldDB" id="A0A096C9X5"/>
<dbReference type="RefSeq" id="WP_036855682.1">
    <property type="nucleotide sequence ID" value="NZ_JRNU01000025.1"/>
</dbReference>
<sequence>MILIFSINHDASTNQVIDWLHYYNEDVLRINGDDSCYSYVGSDEHEILFRNNLTGKVYNLKDAKACWWRRTALRFEQLYSKKKIEKACEGKPKVYNKIFKDYLRDELSSLQEYLFDELYHSIPINLGGPKYDLNRMKVQRQARALGLKTPEFRIITNGKQLEEFRKKEGRVVTKALSESIYNVYDNKMYYGYTEEITSIFCNDNIGNNFAPSLVTKLCEKRFEVRVFYLDGKFYPMAIICPVYNNGEVDFRIHPPKLEVPYKLPADVEQKLDKLYRQLGLNTGSADIMVNTEDEHIFLEINPVGQFGMTSIPCNYNLEREVALYLKNGKTT</sequence>
<dbReference type="SUPFAM" id="SSF56059">
    <property type="entry name" value="Glutathione synthetase ATP-binding domain-like"/>
    <property type="match status" value="1"/>
</dbReference>
<gene>
    <name evidence="1" type="ORF">HMPREF9302_06185</name>
</gene>
<evidence type="ECO:0000313" key="2">
    <source>
        <dbReference type="Proteomes" id="UP000029614"/>
    </source>
</evidence>
<accession>A0A096C9X5</accession>
<dbReference type="EMBL" id="JRNU01000025">
    <property type="protein sequence ID" value="KGF51717.1"/>
    <property type="molecule type" value="Genomic_DNA"/>
</dbReference>
<dbReference type="NCBIfam" id="TIGR04192">
    <property type="entry name" value="GRASP_w_spasm"/>
    <property type="match status" value="1"/>
</dbReference>
<reference evidence="1 2" key="1">
    <citation type="submission" date="2014-07" db="EMBL/GenBank/DDBJ databases">
        <authorList>
            <person name="McCorrison J."/>
            <person name="Sanka R."/>
            <person name="Torralba M."/>
            <person name="Gillis M."/>
            <person name="Haft D.H."/>
            <person name="Methe B."/>
            <person name="Sutton G."/>
            <person name="Nelson K.E."/>
        </authorList>
    </citation>
    <scope>NUCLEOTIDE SEQUENCE [LARGE SCALE GENOMIC DNA]</scope>
    <source>
        <strain evidence="1 2">DNF00058</strain>
    </source>
</reference>
<name>A0A096C9X5_9BACT</name>
<proteinExistence type="predicted"/>
<evidence type="ECO:0008006" key="3">
    <source>
        <dbReference type="Google" id="ProtNLM"/>
    </source>
</evidence>
<comment type="caution">
    <text evidence="1">The sequence shown here is derived from an EMBL/GenBank/DDBJ whole genome shotgun (WGS) entry which is preliminary data.</text>
</comment>
<protein>
    <recommendedName>
        <fullName evidence="3">Grasp-with-spasm system ATP-grasp peptide maturase</fullName>
    </recommendedName>
</protein>
<dbReference type="Gene3D" id="3.30.470.20">
    <property type="entry name" value="ATP-grasp fold, B domain"/>
    <property type="match status" value="1"/>
</dbReference>
<keyword evidence="2" id="KW-1185">Reference proteome</keyword>
<dbReference type="OrthoDB" id="583309at2"/>
<dbReference type="InterPro" id="IPR026455">
    <property type="entry name" value="GRASP_w_spasm"/>
</dbReference>
<dbReference type="Proteomes" id="UP000029614">
    <property type="component" value="Unassembled WGS sequence"/>
</dbReference>
<organism evidence="1 2">
    <name type="scientific">Prevotella amnii DNF00058</name>
    <dbReference type="NCBI Taxonomy" id="1401066"/>
    <lineage>
        <taxon>Bacteria</taxon>
        <taxon>Pseudomonadati</taxon>
        <taxon>Bacteroidota</taxon>
        <taxon>Bacteroidia</taxon>
        <taxon>Bacteroidales</taxon>
        <taxon>Prevotellaceae</taxon>
        <taxon>Prevotella</taxon>
    </lineage>
</organism>